<feature type="transmembrane region" description="Helical" evidence="10">
    <location>
        <begin position="560"/>
        <end position="585"/>
    </location>
</feature>
<dbReference type="Pfam" id="PF00664">
    <property type="entry name" value="ABC_membrane"/>
    <property type="match status" value="2"/>
</dbReference>
<evidence type="ECO:0000256" key="6">
    <source>
        <dbReference type="ARBA" id="ARBA00022840"/>
    </source>
</evidence>
<dbReference type="CDD" id="cd18580">
    <property type="entry name" value="ABC_6TM_ABCC_D2"/>
    <property type="match status" value="1"/>
</dbReference>
<dbReference type="InterPro" id="IPR003593">
    <property type="entry name" value="AAA+_ATPase"/>
</dbReference>
<dbReference type="SUPFAM" id="SSF90123">
    <property type="entry name" value="ABC transporter transmembrane region"/>
    <property type="match status" value="2"/>
</dbReference>
<proteinExistence type="predicted"/>
<comment type="caution">
    <text evidence="13">The sequence shown here is derived from an EMBL/GenBank/DDBJ whole genome shotgun (WGS) entry which is preliminary data.</text>
</comment>
<feature type="transmembrane region" description="Helical" evidence="10">
    <location>
        <begin position="71"/>
        <end position="89"/>
    </location>
</feature>
<reference evidence="13" key="1">
    <citation type="submission" date="2022-03" db="EMBL/GenBank/DDBJ databases">
        <authorList>
            <person name="Legras J.-L."/>
            <person name="Devillers H."/>
            <person name="Grondin C."/>
        </authorList>
    </citation>
    <scope>NUCLEOTIDE SEQUENCE</scope>
    <source>
        <strain evidence="13">CLIB 1423</strain>
    </source>
</reference>
<dbReference type="Pfam" id="PF00005">
    <property type="entry name" value="ABC_tran"/>
    <property type="match status" value="2"/>
</dbReference>
<dbReference type="InterPro" id="IPR050173">
    <property type="entry name" value="ABC_transporter_C-like"/>
</dbReference>
<evidence type="ECO:0000259" key="12">
    <source>
        <dbReference type="PROSITE" id="PS50929"/>
    </source>
</evidence>
<dbReference type="FunFam" id="3.40.50.300:FF:000997">
    <property type="entry name" value="Multidrug resistance-associated protein 1"/>
    <property type="match status" value="1"/>
</dbReference>
<dbReference type="PROSITE" id="PS00211">
    <property type="entry name" value="ABC_TRANSPORTER_1"/>
    <property type="match status" value="2"/>
</dbReference>
<evidence type="ECO:0000256" key="7">
    <source>
        <dbReference type="ARBA" id="ARBA00022989"/>
    </source>
</evidence>
<dbReference type="FunFam" id="3.40.50.300:FF:000565">
    <property type="entry name" value="ABC bile acid transporter"/>
    <property type="match status" value="1"/>
</dbReference>
<feature type="transmembrane region" description="Helical" evidence="10">
    <location>
        <begin position="1017"/>
        <end position="1044"/>
    </location>
</feature>
<dbReference type="CDD" id="cd18579">
    <property type="entry name" value="ABC_6TM_ABCC_D1"/>
    <property type="match status" value="1"/>
</dbReference>
<evidence type="ECO:0000256" key="1">
    <source>
        <dbReference type="ARBA" id="ARBA00004128"/>
    </source>
</evidence>
<feature type="compositionally biased region" description="Polar residues" evidence="9">
    <location>
        <begin position="647"/>
        <end position="660"/>
    </location>
</feature>
<dbReference type="FunFam" id="1.20.1560.10:FF:000013">
    <property type="entry name" value="ABC transporter C family member 2"/>
    <property type="match status" value="1"/>
</dbReference>
<evidence type="ECO:0000259" key="11">
    <source>
        <dbReference type="PROSITE" id="PS50893"/>
    </source>
</evidence>
<feature type="transmembrane region" description="Helical" evidence="10">
    <location>
        <begin position="163"/>
        <end position="185"/>
    </location>
</feature>
<dbReference type="InterPro" id="IPR044726">
    <property type="entry name" value="ABCC_6TM_D2"/>
</dbReference>
<evidence type="ECO:0000256" key="2">
    <source>
        <dbReference type="ARBA" id="ARBA00022448"/>
    </source>
</evidence>
<feature type="transmembrane region" description="Helical" evidence="10">
    <location>
        <begin position="448"/>
        <end position="469"/>
    </location>
</feature>
<keyword evidence="6" id="KW-0067">ATP-binding</keyword>
<feature type="compositionally biased region" description="Basic and acidic residues" evidence="9">
    <location>
        <begin position="637"/>
        <end position="646"/>
    </location>
</feature>
<feature type="compositionally biased region" description="Low complexity" evidence="9">
    <location>
        <begin position="675"/>
        <end position="686"/>
    </location>
</feature>
<keyword evidence="7 10" id="KW-1133">Transmembrane helix</keyword>
<accession>A0A9P0QN44</accession>
<feature type="transmembrane region" description="Helical" evidence="10">
    <location>
        <begin position="1208"/>
        <end position="1226"/>
    </location>
</feature>
<feature type="transmembrane region" description="Helical" evidence="10">
    <location>
        <begin position="291"/>
        <end position="317"/>
    </location>
</feature>
<feature type="transmembrane region" description="Helical" evidence="10">
    <location>
        <begin position="1110"/>
        <end position="1131"/>
    </location>
</feature>
<feature type="transmembrane region" description="Helical" evidence="10">
    <location>
        <begin position="523"/>
        <end position="548"/>
    </location>
</feature>
<dbReference type="EMBL" id="CAKXYY010000004">
    <property type="protein sequence ID" value="CAH2351792.1"/>
    <property type="molecule type" value="Genomic_DNA"/>
</dbReference>
<name>A0A9P0QN44_9ASCO</name>
<keyword evidence="4" id="KW-0677">Repeat</keyword>
<dbReference type="InterPro" id="IPR027417">
    <property type="entry name" value="P-loop_NTPase"/>
</dbReference>
<keyword evidence="3 10" id="KW-0812">Transmembrane</keyword>
<evidence type="ECO:0000256" key="10">
    <source>
        <dbReference type="SAM" id="Phobius"/>
    </source>
</evidence>
<dbReference type="GO" id="GO:0140359">
    <property type="term" value="F:ABC-type transporter activity"/>
    <property type="evidence" value="ECO:0007669"/>
    <property type="project" value="InterPro"/>
</dbReference>
<dbReference type="Gene3D" id="1.20.1560.10">
    <property type="entry name" value="ABC transporter type 1, transmembrane domain"/>
    <property type="match status" value="2"/>
</dbReference>
<dbReference type="PANTHER" id="PTHR24223">
    <property type="entry name" value="ATP-BINDING CASSETTE SUB-FAMILY C"/>
    <property type="match status" value="1"/>
</dbReference>
<feature type="transmembrane region" description="Helical" evidence="10">
    <location>
        <begin position="337"/>
        <end position="359"/>
    </location>
</feature>
<gene>
    <name evidence="13" type="ORF">CLIB1423_04S06062</name>
</gene>
<evidence type="ECO:0000256" key="3">
    <source>
        <dbReference type="ARBA" id="ARBA00022692"/>
    </source>
</evidence>
<dbReference type="InterPro" id="IPR036640">
    <property type="entry name" value="ABC1_TM_sf"/>
</dbReference>
<feature type="transmembrane region" description="Helical" evidence="10">
    <location>
        <begin position="95"/>
        <end position="116"/>
    </location>
</feature>
<dbReference type="GO" id="GO:0005524">
    <property type="term" value="F:ATP binding"/>
    <property type="evidence" value="ECO:0007669"/>
    <property type="project" value="UniProtKB-KW"/>
</dbReference>
<dbReference type="InterPro" id="IPR017871">
    <property type="entry name" value="ABC_transporter-like_CS"/>
</dbReference>
<feature type="transmembrane region" description="Helical" evidence="10">
    <location>
        <begin position="1087"/>
        <end position="1104"/>
    </location>
</feature>
<keyword evidence="5" id="KW-0547">Nucleotide-binding</keyword>
<dbReference type="InterPro" id="IPR011527">
    <property type="entry name" value="ABC1_TM_dom"/>
</dbReference>
<feature type="domain" description="ABC transmembrane type-1" evidence="12">
    <location>
        <begin position="309"/>
        <end position="586"/>
    </location>
</feature>
<evidence type="ECO:0000256" key="9">
    <source>
        <dbReference type="SAM" id="MobiDB-lite"/>
    </source>
</evidence>
<dbReference type="PROSITE" id="PS50893">
    <property type="entry name" value="ABC_TRANSPORTER_2"/>
    <property type="match status" value="2"/>
</dbReference>
<dbReference type="SUPFAM" id="SSF52540">
    <property type="entry name" value="P-loop containing nucleoside triphosphate hydrolases"/>
    <property type="match status" value="2"/>
</dbReference>
<comment type="subcellular location">
    <subcellularLocation>
        <location evidence="1">Vacuole membrane</location>
        <topology evidence="1">Multi-pass membrane protein</topology>
    </subcellularLocation>
</comment>
<evidence type="ECO:0000256" key="5">
    <source>
        <dbReference type="ARBA" id="ARBA00022741"/>
    </source>
</evidence>
<dbReference type="GO" id="GO:0016887">
    <property type="term" value="F:ATP hydrolysis activity"/>
    <property type="evidence" value="ECO:0007669"/>
    <property type="project" value="InterPro"/>
</dbReference>
<organism evidence="13 14">
    <name type="scientific">[Candida] railenensis</name>
    <dbReference type="NCBI Taxonomy" id="45579"/>
    <lineage>
        <taxon>Eukaryota</taxon>
        <taxon>Fungi</taxon>
        <taxon>Dikarya</taxon>
        <taxon>Ascomycota</taxon>
        <taxon>Saccharomycotina</taxon>
        <taxon>Pichiomycetes</taxon>
        <taxon>Debaryomycetaceae</taxon>
        <taxon>Kurtzmaniella</taxon>
    </lineage>
</organism>
<evidence type="ECO:0000313" key="13">
    <source>
        <dbReference type="EMBL" id="CAH2351792.1"/>
    </source>
</evidence>
<dbReference type="CDD" id="cd03250">
    <property type="entry name" value="ABCC_MRP_domain1"/>
    <property type="match status" value="1"/>
</dbReference>
<dbReference type="Gene3D" id="3.40.50.300">
    <property type="entry name" value="P-loop containing nucleotide triphosphate hydrolases"/>
    <property type="match status" value="2"/>
</dbReference>
<dbReference type="SMART" id="SM00382">
    <property type="entry name" value="AAA"/>
    <property type="match status" value="2"/>
</dbReference>
<dbReference type="OrthoDB" id="6500128at2759"/>
<dbReference type="Proteomes" id="UP000837801">
    <property type="component" value="Unassembled WGS sequence"/>
</dbReference>
<dbReference type="GO" id="GO:0000329">
    <property type="term" value="C:fungal-type vacuole membrane"/>
    <property type="evidence" value="ECO:0007669"/>
    <property type="project" value="UniProtKB-ARBA"/>
</dbReference>
<feature type="region of interest" description="Disordered" evidence="9">
    <location>
        <begin position="637"/>
        <end position="686"/>
    </location>
</feature>
<dbReference type="CDD" id="cd03244">
    <property type="entry name" value="ABCC_MRP_domain2"/>
    <property type="match status" value="1"/>
</dbReference>
<feature type="transmembrane region" description="Helical" evidence="10">
    <location>
        <begin position="123"/>
        <end position="143"/>
    </location>
</feature>
<feature type="domain" description="ABC transporter" evidence="11">
    <location>
        <begin position="1298"/>
        <end position="1549"/>
    </location>
</feature>
<dbReference type="InterPro" id="IPR003439">
    <property type="entry name" value="ABC_transporter-like_ATP-bd"/>
</dbReference>
<dbReference type="InterPro" id="IPR044746">
    <property type="entry name" value="ABCC_6TM_D1"/>
</dbReference>
<evidence type="ECO:0000256" key="8">
    <source>
        <dbReference type="ARBA" id="ARBA00023136"/>
    </source>
</evidence>
<evidence type="ECO:0000256" key="4">
    <source>
        <dbReference type="ARBA" id="ARBA00022737"/>
    </source>
</evidence>
<evidence type="ECO:0000313" key="14">
    <source>
        <dbReference type="Proteomes" id="UP000837801"/>
    </source>
</evidence>
<feature type="domain" description="ABC transmembrane type-1" evidence="12">
    <location>
        <begin position="977"/>
        <end position="1261"/>
    </location>
</feature>
<feature type="transmembrane region" description="Helical" evidence="10">
    <location>
        <begin position="22"/>
        <end position="47"/>
    </location>
</feature>
<keyword evidence="8 10" id="KW-0472">Membrane</keyword>
<keyword evidence="2" id="KW-0813">Transport</keyword>
<feature type="transmembrane region" description="Helical" evidence="10">
    <location>
        <begin position="976"/>
        <end position="997"/>
    </location>
</feature>
<feature type="domain" description="ABC transporter" evidence="11">
    <location>
        <begin position="673"/>
        <end position="900"/>
    </location>
</feature>
<protein>
    <submittedName>
        <fullName evidence="13">Bile pigment transporter 1</fullName>
    </submittedName>
</protein>
<sequence>MIEFDFPNVLYSPFGNSIDPDFYYFVVIVFQTVSGLFSLYQLLGISLSKEYGPHKLKYSFGSGTSGPFQQFRLLFIVLQTVILGGQLLLNSGCLLSVVSLVLSVLISSCIILPLHLFEPTKSVVQLASLLVFWSLSVVLNLVGTAQDVFSEHWIYSTGSVLGLTLEISRLILVVAILVLEVYFWYPTKELVEYYDLNEWKIEEEANLFSYLTYNWVTPLISQVYDTDEVNFESILQPPAFVKSAPTSEKLQSLWNGQLERARKNAYKSSTADESIPDSKLKVSLLSPLLRFYPGFILIAILSDLVDISITFINPFLLKWFISFFTERTMEHEDNPPPLIIGYFIATLMYLISVFDYFFFNQASMVELRLGFCFESSLSTMIYNKALKLSPAARRNKSAGEFVTNVSTDINTIGGFCSQLQVFISVPLKFALCLISLKKLIKDATWTGLITIGVLIPVGGLISLTFVSLFPKLMKAKDERATLTTEVLNSIKSIKLYSWEKPMLEKIRAIRNDKELDTLKKIGIAMSFVMFLFSCIPFFVSAACFTAFIRMYDIPLTPELLFPSLTIIGMLNEPIFMIPGLISMTVQAFTSVERIRELFLMEEADSTFVKTESAEGKRIGDITVKLTDGNFKWDKKIDNKENTKENGNDISSNVDSQSSTVPDVEPVQEQQSDIPNSEVSSSTTSSNSGFALSNINIFARKGQLTCVVGKVGSGKSAIFQALLGEMPHNDPKTEITISGSIAYCAQIPWILNGTVKENILFGCKYDPDFYSKTIDACELMSDFNSLPNGDETLVGEKGISLSGGQKARISLARAVYSKSDIYFLDDVLSAVDVHVAANIIEKVLGPNGLLNSKTILLATNSVKVLHDADWIYMLSDGTIIEEGTLSEVLQKEGKLNDLIREFGKRDESIKEISESEFSADNSLKRTASRETVGNMSIDSVSNSISGLDKEDDENSEKGGVPFSVFIEYFEACNFHWAIVYIVLTIIISFIGVLENNVLREWSELNSKANKNVDSSHFLYQYVGLGVIGAFLNLFTSFILWSLCIIRGARFFHDKMIQSVLKSPMRFFETTPIGRILNRFTSDISDVDLSLPFTFISFVMTVVSAFSTFSVIVYNLPSIAILLFGLLVVYNNIRKYFIPCSRELKRLSSRSKSPAINHFQETVSGIETIKAYDRQSSFQMKNMRNIDKVITAQYASQACNMWLSIRIKSISCILIYASSLLSLLSIGGRREIKPALLGFIMTYALSTTGILNNIVRIWAQVETDAVSIERIIEYCHLPPEENESNDYVLPPKNWPTHGEIEFVNYSTRYAENLDDVLSQINVHINSQERIGIVGRTGAGKSSLTLALFRIIESTSGKILIDGLDISKISLSTLRQHLSIIPQDSQTVKGSVRGNLDPLELFTDDQLWNVLELAHLKNHVEEMKTEPTEKQLKDNKDEETKYGLDAIIEDNGSNLSAGQRQLLCLARALLNPSKILLLDEATAAVDVQTDKIIQETIRTEFKDKTILIIAHRLETIRDSDKILVLDKGKVSEFGPPDELLQNTEGIYYSFCKEGQIDNPQ</sequence>
<dbReference type="PANTHER" id="PTHR24223:SF443">
    <property type="entry name" value="MULTIDRUG-RESISTANCE LIKE PROTEIN 1, ISOFORM I"/>
    <property type="match status" value="1"/>
</dbReference>
<dbReference type="PROSITE" id="PS50929">
    <property type="entry name" value="ABC_TM1F"/>
    <property type="match status" value="2"/>
</dbReference>
<keyword evidence="14" id="KW-1185">Reference proteome</keyword>